<dbReference type="AlphaFoldDB" id="A0A5N0T9D6"/>
<dbReference type="Proteomes" id="UP000325372">
    <property type="component" value="Unassembled WGS sequence"/>
</dbReference>
<feature type="transmembrane region" description="Helical" evidence="4">
    <location>
        <begin position="311"/>
        <end position="336"/>
    </location>
</feature>
<dbReference type="PANTHER" id="PTHR11360">
    <property type="entry name" value="MONOCARBOXYLATE TRANSPORTER"/>
    <property type="match status" value="1"/>
</dbReference>
<feature type="transmembrane region" description="Helical" evidence="4">
    <location>
        <begin position="12"/>
        <end position="37"/>
    </location>
</feature>
<evidence type="ECO:0000313" key="6">
    <source>
        <dbReference type="EMBL" id="KAA9131562.1"/>
    </source>
</evidence>
<dbReference type="Gene3D" id="1.20.1250.20">
    <property type="entry name" value="MFS general substrate transporter like domains"/>
    <property type="match status" value="1"/>
</dbReference>
<accession>A0A5N0T9D6</accession>
<feature type="transmembrane region" description="Helical" evidence="4">
    <location>
        <begin position="223"/>
        <end position="242"/>
    </location>
</feature>
<feature type="transmembrane region" description="Helical" evidence="4">
    <location>
        <begin position="248"/>
        <end position="271"/>
    </location>
</feature>
<feature type="transmembrane region" description="Helical" evidence="4">
    <location>
        <begin position="49"/>
        <end position="69"/>
    </location>
</feature>
<keyword evidence="1 4" id="KW-0812">Transmembrane</keyword>
<proteinExistence type="predicted"/>
<dbReference type="InterPro" id="IPR036259">
    <property type="entry name" value="MFS_trans_sf"/>
</dbReference>
<keyword evidence="7" id="KW-1185">Reference proteome</keyword>
<feature type="transmembrane region" description="Helical" evidence="4">
    <location>
        <begin position="283"/>
        <end position="305"/>
    </location>
</feature>
<dbReference type="RefSeq" id="WP_150864211.1">
    <property type="nucleotide sequence ID" value="NZ_VYXP01000005.1"/>
</dbReference>
<keyword evidence="3 4" id="KW-0472">Membrane</keyword>
<dbReference type="Pfam" id="PF07690">
    <property type="entry name" value="MFS_1"/>
    <property type="match status" value="1"/>
</dbReference>
<protein>
    <submittedName>
        <fullName evidence="6">MFS transporter</fullName>
    </submittedName>
</protein>
<evidence type="ECO:0000259" key="5">
    <source>
        <dbReference type="PROSITE" id="PS50850"/>
    </source>
</evidence>
<keyword evidence="2 4" id="KW-1133">Transmembrane helix</keyword>
<dbReference type="SUPFAM" id="SSF103473">
    <property type="entry name" value="MFS general substrate transporter"/>
    <property type="match status" value="1"/>
</dbReference>
<dbReference type="PANTHER" id="PTHR11360:SF284">
    <property type="entry name" value="EG:103B4.3 PROTEIN-RELATED"/>
    <property type="match status" value="1"/>
</dbReference>
<dbReference type="GO" id="GO:0022857">
    <property type="term" value="F:transmembrane transporter activity"/>
    <property type="evidence" value="ECO:0007669"/>
    <property type="project" value="InterPro"/>
</dbReference>
<dbReference type="PROSITE" id="PS50850">
    <property type="entry name" value="MFS"/>
    <property type="match status" value="1"/>
</dbReference>
<evidence type="ECO:0000256" key="4">
    <source>
        <dbReference type="SAM" id="Phobius"/>
    </source>
</evidence>
<reference evidence="6 7" key="1">
    <citation type="submission" date="2019-09" db="EMBL/GenBank/DDBJ databases">
        <title>Wenzhouxiangella sp. Genome sequencing and assembly.</title>
        <authorList>
            <person name="Zhang R."/>
        </authorList>
    </citation>
    <scope>NUCLEOTIDE SEQUENCE [LARGE SCALE GENOMIC DNA]</scope>
    <source>
        <strain evidence="6 7">W260</strain>
    </source>
</reference>
<feature type="domain" description="Major facilitator superfamily (MFS) profile" evidence="5">
    <location>
        <begin position="10"/>
        <end position="410"/>
    </location>
</feature>
<organism evidence="6 7">
    <name type="scientific">Marinihelvus fidelis</name>
    <dbReference type="NCBI Taxonomy" id="2613842"/>
    <lineage>
        <taxon>Bacteria</taxon>
        <taxon>Pseudomonadati</taxon>
        <taxon>Pseudomonadota</taxon>
        <taxon>Gammaproteobacteria</taxon>
        <taxon>Chromatiales</taxon>
        <taxon>Wenzhouxiangellaceae</taxon>
        <taxon>Marinihelvus</taxon>
    </lineage>
</organism>
<feature type="transmembrane region" description="Helical" evidence="4">
    <location>
        <begin position="134"/>
        <end position="159"/>
    </location>
</feature>
<dbReference type="EMBL" id="VYXP01000005">
    <property type="protein sequence ID" value="KAA9131562.1"/>
    <property type="molecule type" value="Genomic_DNA"/>
</dbReference>
<sequence>MTSEFRRGWQAVFSGAVGMGTGLGLYSMLNSVFIIPLSEEFGWERSELAFSNVIGLGALVFLPFLGALVDRFESRRVGLIGLFMLGLSYVALALQPGQLWVYYLTLLLMTFFGMATGPMIWTKVVNTWFHRSRGLALGITMSGITATSMVLLPLFAFIIEQWGWRVAFLCFAMVPLLIGIPVVAWGLRSAPPGYLSDISDEGGDVDLQNSALPMKDTLTSAKFWLLGLALLTANIGVGGMLHQMQPVLVAQGFGTAQAATLGSVFFAAVAIGRLSSGWMLDRFWPAGVAALYLLLPIIGIIIFLADVPAVFWVGIPAVLFLGLAQGAEVDFLAFLVPRYFGLGNYGKLFGILLVMLASAMATGGYIFGALFDHFGDYRMALMLGLVAYACSAGLILLSGIVGKDFDPSSAVARG</sequence>
<feature type="transmembrane region" description="Helical" evidence="4">
    <location>
        <begin position="100"/>
        <end position="122"/>
    </location>
</feature>
<evidence type="ECO:0000256" key="3">
    <source>
        <dbReference type="ARBA" id="ARBA00023136"/>
    </source>
</evidence>
<feature type="transmembrane region" description="Helical" evidence="4">
    <location>
        <begin position="377"/>
        <end position="397"/>
    </location>
</feature>
<dbReference type="InterPro" id="IPR011701">
    <property type="entry name" value="MFS"/>
</dbReference>
<evidence type="ECO:0000313" key="7">
    <source>
        <dbReference type="Proteomes" id="UP000325372"/>
    </source>
</evidence>
<feature type="transmembrane region" description="Helical" evidence="4">
    <location>
        <begin position="165"/>
        <end position="187"/>
    </location>
</feature>
<gene>
    <name evidence="6" type="ORF">F3N42_09605</name>
</gene>
<evidence type="ECO:0000256" key="2">
    <source>
        <dbReference type="ARBA" id="ARBA00022989"/>
    </source>
</evidence>
<dbReference type="InterPro" id="IPR020846">
    <property type="entry name" value="MFS_dom"/>
</dbReference>
<feature type="transmembrane region" description="Helical" evidence="4">
    <location>
        <begin position="76"/>
        <end position="94"/>
    </location>
</feature>
<feature type="transmembrane region" description="Helical" evidence="4">
    <location>
        <begin position="348"/>
        <end position="371"/>
    </location>
</feature>
<evidence type="ECO:0000256" key="1">
    <source>
        <dbReference type="ARBA" id="ARBA00022692"/>
    </source>
</evidence>
<name>A0A5N0T9D6_9GAMM</name>
<dbReference type="InterPro" id="IPR050327">
    <property type="entry name" value="Proton-linked_MCT"/>
</dbReference>
<comment type="caution">
    <text evidence="6">The sequence shown here is derived from an EMBL/GenBank/DDBJ whole genome shotgun (WGS) entry which is preliminary data.</text>
</comment>